<feature type="binding site" evidence="9">
    <location>
        <position position="36"/>
    </location>
    <ligand>
        <name>NADPH</name>
        <dbReference type="ChEBI" id="CHEBI:57783"/>
    </ligand>
</feature>
<protein>
    <recommendedName>
        <fullName evidence="9">1-deoxy-D-xylulose 5-phosphate reductoisomerase</fullName>
        <shortName evidence="9">DXP reductoisomerase</shortName>
        <ecNumber evidence="9">1.1.1.267</ecNumber>
    </recommendedName>
    <alternativeName>
        <fullName evidence="9">1-deoxyxylulose-5-phosphate reductoisomerase</fullName>
    </alternativeName>
    <alternativeName>
        <fullName evidence="9">2-C-methyl-D-erythritol 4-phosphate synthase</fullName>
    </alternativeName>
</protein>
<sequence>MKGVSILGATGSIGRSALAVLDQHPDRFRAVALTAGTRGEALGRLAERYGPALAVVAEGPVPAGACGGTEWRTGREALLAAATHPDADVVLNALVGAAGLEPTLAALRAGKRVALANKESLVCAGPLVMEAAREGGGELVPVDSEHSAILQCLAGTSADAVRRLVLTASGGPFREWTAAMLATATPADALRHPTWDMGSKVTIDSATLANKALEVIEAHFLFGIPYERIEAVVHPQSIIHSMVEMVDGSVLAQMGFPTMELPVLYALSYPERLPYECRRFDPVAAGALTFEPVDGERFPAFGLGVAAGREGGTAPAVFNAANEVAVAHFLGGALGFPGIAEAVGDTLGQWRGGAADSLAAVLEADAWARRTTETFVRNYLPCC</sequence>
<dbReference type="GO" id="GO:0030145">
    <property type="term" value="F:manganese ion binding"/>
    <property type="evidence" value="ECO:0007669"/>
    <property type="project" value="TreeGrafter"/>
</dbReference>
<comment type="caution">
    <text evidence="9">Lacks conserved residue(s) required for the propagation of feature annotation.</text>
</comment>
<keyword evidence="4 9" id="KW-0521">NADP</keyword>
<feature type="binding site" evidence="9">
    <location>
        <position position="145"/>
    </location>
    <ligand>
        <name>Mn(2+)</name>
        <dbReference type="ChEBI" id="CHEBI:29035"/>
    </ligand>
</feature>
<feature type="domain" description="1-deoxy-D-xylulose 5-phosphate reductoisomerase N-terminal" evidence="10">
    <location>
        <begin position="4"/>
        <end position="125"/>
    </location>
</feature>
<keyword evidence="7 9" id="KW-0414">Isoprene biosynthesis</keyword>
<comment type="similarity">
    <text evidence="2 9">Belongs to the DXR family.</text>
</comment>
<evidence type="ECO:0000256" key="1">
    <source>
        <dbReference type="ARBA" id="ARBA00005094"/>
    </source>
</evidence>
<feature type="binding site" evidence="9">
    <location>
        <position position="211"/>
    </location>
    <ligand>
        <name>1-deoxy-D-xylulose 5-phosphate</name>
        <dbReference type="ChEBI" id="CHEBI:57792"/>
    </ligand>
</feature>
<accession>A0A6J4KAE5</accession>
<feature type="binding site" evidence="9">
    <location>
        <position position="214"/>
    </location>
    <ligand>
        <name>1-deoxy-D-xylulose 5-phosphate</name>
        <dbReference type="ChEBI" id="CHEBI:57792"/>
    </ligand>
</feature>
<evidence type="ECO:0000256" key="8">
    <source>
        <dbReference type="ARBA" id="ARBA00048543"/>
    </source>
</evidence>
<evidence type="ECO:0000256" key="2">
    <source>
        <dbReference type="ARBA" id="ARBA00006825"/>
    </source>
</evidence>
<feature type="binding site" evidence="9">
    <location>
        <position position="119"/>
    </location>
    <ligand>
        <name>NADPH</name>
        <dbReference type="ChEBI" id="CHEBI:57783"/>
    </ligand>
</feature>
<feature type="binding site" evidence="9">
    <location>
        <position position="117"/>
    </location>
    <ligand>
        <name>NADPH</name>
        <dbReference type="ChEBI" id="CHEBI:57783"/>
    </ligand>
</feature>
<dbReference type="InterPro" id="IPR026877">
    <property type="entry name" value="DXPR_C"/>
</dbReference>
<keyword evidence="3 9" id="KW-0479">Metal-binding</keyword>
<dbReference type="AlphaFoldDB" id="A0A6J4KAE5"/>
<dbReference type="SUPFAM" id="SSF69055">
    <property type="entry name" value="1-deoxy-D-xylulose-5-phosphate reductoisomerase, C-terminal domain"/>
    <property type="match status" value="1"/>
</dbReference>
<dbReference type="GO" id="GO:0070402">
    <property type="term" value="F:NADPH binding"/>
    <property type="evidence" value="ECO:0007669"/>
    <property type="project" value="InterPro"/>
</dbReference>
<feature type="binding site" evidence="9">
    <location>
        <position position="169"/>
    </location>
    <ligand>
        <name>1-deoxy-D-xylulose 5-phosphate</name>
        <dbReference type="ChEBI" id="CHEBI:57792"/>
    </ligand>
</feature>
<feature type="domain" description="1-deoxy-D-xylulose 5-phosphate reductoisomerase C-terminal" evidence="11">
    <location>
        <begin position="139"/>
        <end position="222"/>
    </location>
</feature>
<evidence type="ECO:0000256" key="5">
    <source>
        <dbReference type="ARBA" id="ARBA00023002"/>
    </source>
</evidence>
<feature type="binding site" evidence="9">
    <location>
        <position position="198"/>
    </location>
    <ligand>
        <name>NADPH</name>
        <dbReference type="ChEBI" id="CHEBI:57783"/>
    </ligand>
</feature>
<dbReference type="Gene3D" id="1.10.1740.10">
    <property type="match status" value="1"/>
</dbReference>
<feature type="binding site" evidence="9">
    <location>
        <position position="12"/>
    </location>
    <ligand>
        <name>NADPH</name>
        <dbReference type="ChEBI" id="CHEBI:57783"/>
    </ligand>
</feature>
<evidence type="ECO:0000256" key="7">
    <source>
        <dbReference type="ARBA" id="ARBA00023229"/>
    </source>
</evidence>
<feature type="binding site" evidence="9">
    <location>
        <position position="10"/>
    </location>
    <ligand>
        <name>NADPH</name>
        <dbReference type="ChEBI" id="CHEBI:57783"/>
    </ligand>
</feature>
<reference evidence="13" key="1">
    <citation type="submission" date="2020-02" db="EMBL/GenBank/DDBJ databases">
        <authorList>
            <person name="Meier V. D."/>
        </authorList>
    </citation>
    <scope>NUCLEOTIDE SEQUENCE</scope>
    <source>
        <strain evidence="13">AVDCRST_MAG68</strain>
    </source>
</reference>
<dbReference type="GO" id="GO:0051484">
    <property type="term" value="P:isopentenyl diphosphate biosynthetic process, methylerythritol 4-phosphate pathway involved in terpenoid biosynthetic process"/>
    <property type="evidence" value="ECO:0007669"/>
    <property type="project" value="UniProtKB-ARBA"/>
</dbReference>
<dbReference type="Pfam" id="PF08436">
    <property type="entry name" value="DXP_redisom_C"/>
    <property type="match status" value="1"/>
</dbReference>
<evidence type="ECO:0000313" key="13">
    <source>
        <dbReference type="EMBL" id="CAA9300063.1"/>
    </source>
</evidence>
<dbReference type="PANTHER" id="PTHR30525">
    <property type="entry name" value="1-DEOXY-D-XYLULOSE 5-PHOSPHATE REDUCTOISOMERASE"/>
    <property type="match status" value="1"/>
</dbReference>
<feature type="binding site" evidence="9">
    <location>
        <position position="143"/>
    </location>
    <ligand>
        <name>Mn(2+)</name>
        <dbReference type="ChEBI" id="CHEBI:29035"/>
    </ligand>
</feature>
<feature type="binding site" evidence="9">
    <location>
        <position position="11"/>
    </location>
    <ligand>
        <name>NADPH</name>
        <dbReference type="ChEBI" id="CHEBI:57783"/>
    </ligand>
</feature>
<gene>
    <name evidence="9" type="primary">dxr</name>
    <name evidence="13" type="ORF">AVDCRST_MAG68-340</name>
</gene>
<dbReference type="InterPro" id="IPR036169">
    <property type="entry name" value="DXPR_C_sf"/>
</dbReference>
<feature type="binding site" evidence="9">
    <location>
        <position position="214"/>
    </location>
    <ligand>
        <name>Mn(2+)</name>
        <dbReference type="ChEBI" id="CHEBI:29035"/>
    </ligand>
</feature>
<comment type="function">
    <text evidence="9">Catalyzes the NADPH-dependent rearrangement and reduction of 1-deoxy-D-xylulose-5-phosphate (DXP) to 2-C-methyl-D-erythritol 4-phosphate (MEP).</text>
</comment>
<evidence type="ECO:0000256" key="6">
    <source>
        <dbReference type="ARBA" id="ARBA00023211"/>
    </source>
</evidence>
<name>A0A6J4KAE5_9BACT</name>
<dbReference type="Pfam" id="PF02670">
    <property type="entry name" value="DXP_reductoisom"/>
    <property type="match status" value="1"/>
</dbReference>
<dbReference type="PANTHER" id="PTHR30525:SF0">
    <property type="entry name" value="1-DEOXY-D-XYLULOSE 5-PHOSPHATE REDUCTOISOMERASE, CHLOROPLASTIC"/>
    <property type="match status" value="1"/>
</dbReference>
<comment type="catalytic activity">
    <reaction evidence="8">
        <text>2-C-methyl-D-erythritol 4-phosphate + NADP(+) = 1-deoxy-D-xylulose 5-phosphate + NADPH + H(+)</text>
        <dbReference type="Rhea" id="RHEA:13717"/>
        <dbReference type="ChEBI" id="CHEBI:15378"/>
        <dbReference type="ChEBI" id="CHEBI:57783"/>
        <dbReference type="ChEBI" id="CHEBI:57792"/>
        <dbReference type="ChEBI" id="CHEBI:58262"/>
        <dbReference type="ChEBI" id="CHEBI:58349"/>
        <dbReference type="EC" id="1.1.1.267"/>
    </reaction>
    <physiologicalReaction direction="right-to-left" evidence="8">
        <dbReference type="Rhea" id="RHEA:13719"/>
    </physiologicalReaction>
</comment>
<keyword evidence="5 9" id="KW-0560">Oxidoreductase</keyword>
<dbReference type="InterPro" id="IPR003821">
    <property type="entry name" value="DXP_reductoisomerase"/>
</dbReference>
<feature type="binding site" evidence="9">
    <location>
        <position position="144"/>
    </location>
    <ligand>
        <name>1-deoxy-D-xylulose 5-phosphate</name>
        <dbReference type="ChEBI" id="CHEBI:57792"/>
    </ligand>
</feature>
<dbReference type="EMBL" id="CADCTW010000022">
    <property type="protein sequence ID" value="CAA9300063.1"/>
    <property type="molecule type" value="Genomic_DNA"/>
</dbReference>
<dbReference type="InterPro" id="IPR013512">
    <property type="entry name" value="DXP_reductoisomerase_N"/>
</dbReference>
<feature type="binding site" evidence="9">
    <location>
        <position position="13"/>
    </location>
    <ligand>
        <name>NADPH</name>
        <dbReference type="ChEBI" id="CHEBI:57783"/>
    </ligand>
</feature>
<keyword evidence="13" id="KW-0413">Isomerase</keyword>
<feature type="domain" description="DXP reductoisomerase C-terminal" evidence="12">
    <location>
        <begin position="254"/>
        <end position="370"/>
    </location>
</feature>
<evidence type="ECO:0000259" key="12">
    <source>
        <dbReference type="Pfam" id="PF13288"/>
    </source>
</evidence>
<keyword evidence="9" id="KW-0460">Magnesium</keyword>
<evidence type="ECO:0000259" key="11">
    <source>
        <dbReference type="Pfam" id="PF08436"/>
    </source>
</evidence>
<dbReference type="UniPathway" id="UPA00056">
    <property type="reaction ID" value="UER00092"/>
</dbReference>
<dbReference type="SUPFAM" id="SSF51735">
    <property type="entry name" value="NAD(P)-binding Rossmann-fold domains"/>
    <property type="match status" value="1"/>
</dbReference>
<evidence type="ECO:0000256" key="3">
    <source>
        <dbReference type="ARBA" id="ARBA00022723"/>
    </source>
</evidence>
<dbReference type="SUPFAM" id="SSF55347">
    <property type="entry name" value="Glyceraldehyde-3-phosphate dehydrogenase-like, C-terminal domain"/>
    <property type="match status" value="1"/>
</dbReference>
<dbReference type="FunFam" id="3.40.50.720:FF:000045">
    <property type="entry name" value="1-deoxy-D-xylulose 5-phosphate reductoisomerase"/>
    <property type="match status" value="1"/>
</dbReference>
<feature type="binding site" evidence="9">
    <location>
        <position position="145"/>
    </location>
    <ligand>
        <name>1-deoxy-D-xylulose 5-phosphate</name>
        <dbReference type="ChEBI" id="CHEBI:57792"/>
    </ligand>
</feature>
<dbReference type="InterPro" id="IPR013644">
    <property type="entry name" value="DXP_reductoisomerase_C"/>
</dbReference>
<dbReference type="EC" id="1.1.1.267" evidence="9"/>
<feature type="binding site" evidence="9">
    <location>
        <position position="205"/>
    </location>
    <ligand>
        <name>1-deoxy-D-xylulose 5-phosphate</name>
        <dbReference type="ChEBI" id="CHEBI:57792"/>
    </ligand>
</feature>
<feature type="binding site" evidence="9">
    <location>
        <position position="192"/>
    </location>
    <ligand>
        <name>1-deoxy-D-xylulose 5-phosphate</name>
        <dbReference type="ChEBI" id="CHEBI:57792"/>
    </ligand>
</feature>
<comment type="pathway">
    <text evidence="1 9">Isoprenoid biosynthesis; isopentenyl diphosphate biosynthesis via DXP pathway; isopentenyl diphosphate from 1-deoxy-D-xylulose 5-phosphate: step 1/6.</text>
</comment>
<dbReference type="GO" id="GO:0016853">
    <property type="term" value="F:isomerase activity"/>
    <property type="evidence" value="ECO:0007669"/>
    <property type="project" value="UniProtKB-KW"/>
</dbReference>
<proteinExistence type="inferred from homology"/>
<dbReference type="HAMAP" id="MF_00183">
    <property type="entry name" value="DXP_reductoisom"/>
    <property type="match status" value="1"/>
</dbReference>
<dbReference type="NCBIfam" id="TIGR00243">
    <property type="entry name" value="Dxr"/>
    <property type="match status" value="1"/>
</dbReference>
<dbReference type="Pfam" id="PF13288">
    <property type="entry name" value="DXPR_C"/>
    <property type="match status" value="1"/>
</dbReference>
<dbReference type="Gene3D" id="3.40.50.720">
    <property type="entry name" value="NAD(P)-binding Rossmann-like Domain"/>
    <property type="match status" value="1"/>
</dbReference>
<dbReference type="PIRSF" id="PIRSF006205">
    <property type="entry name" value="Dxp_reductismrs"/>
    <property type="match status" value="1"/>
</dbReference>
<evidence type="ECO:0000256" key="4">
    <source>
        <dbReference type="ARBA" id="ARBA00022857"/>
    </source>
</evidence>
<feature type="binding site" evidence="9">
    <location>
        <position position="118"/>
    </location>
    <ligand>
        <name>1-deoxy-D-xylulose 5-phosphate</name>
        <dbReference type="ChEBI" id="CHEBI:57792"/>
    </ligand>
</feature>
<keyword evidence="6 9" id="KW-0464">Manganese</keyword>
<dbReference type="GO" id="GO:0030604">
    <property type="term" value="F:1-deoxy-D-xylulose-5-phosphate reductoisomerase activity"/>
    <property type="evidence" value="ECO:0007669"/>
    <property type="project" value="UniProtKB-UniRule"/>
</dbReference>
<evidence type="ECO:0000256" key="9">
    <source>
        <dbReference type="HAMAP-Rule" id="MF_00183"/>
    </source>
</evidence>
<evidence type="ECO:0000259" key="10">
    <source>
        <dbReference type="Pfam" id="PF02670"/>
    </source>
</evidence>
<comment type="cofactor">
    <cofactor evidence="9">
        <name>Mg(2+)</name>
        <dbReference type="ChEBI" id="CHEBI:18420"/>
    </cofactor>
    <cofactor evidence="9">
        <name>Mn(2+)</name>
        <dbReference type="ChEBI" id="CHEBI:29035"/>
    </cofactor>
</comment>
<organism evidence="13">
    <name type="scientific">uncultured Gemmatimonadota bacterium</name>
    <dbReference type="NCBI Taxonomy" id="203437"/>
    <lineage>
        <taxon>Bacteria</taxon>
        <taxon>Pseudomonadati</taxon>
        <taxon>Gemmatimonadota</taxon>
        <taxon>environmental samples</taxon>
    </lineage>
</organism>
<feature type="binding site" evidence="9">
    <location>
        <position position="210"/>
    </location>
    <ligand>
        <name>1-deoxy-D-xylulose 5-phosphate</name>
        <dbReference type="ChEBI" id="CHEBI:57792"/>
    </ligand>
</feature>
<dbReference type="InterPro" id="IPR036291">
    <property type="entry name" value="NAD(P)-bd_dom_sf"/>
</dbReference>